<organism evidence="32 33">
    <name type="scientific">Rousettus aegyptiacus</name>
    <name type="common">Egyptian fruit bat</name>
    <name type="synonym">Pteropus aegyptiacus</name>
    <dbReference type="NCBI Taxonomy" id="9407"/>
    <lineage>
        <taxon>Eukaryota</taxon>
        <taxon>Metazoa</taxon>
        <taxon>Chordata</taxon>
        <taxon>Craniata</taxon>
        <taxon>Vertebrata</taxon>
        <taxon>Euteleostomi</taxon>
        <taxon>Mammalia</taxon>
        <taxon>Eutheria</taxon>
        <taxon>Laurasiatheria</taxon>
        <taxon>Chiroptera</taxon>
        <taxon>Yinpterochiroptera</taxon>
        <taxon>Pteropodoidea</taxon>
        <taxon>Pteropodidae</taxon>
        <taxon>Rousettinae</taxon>
        <taxon>Rousettus</taxon>
    </lineage>
</organism>
<comment type="subunit">
    <text evidence="22">Homotetramer. Interacts (via the biotin carboxylation domain) with SIRT4.</text>
</comment>
<dbReference type="Proteomes" id="UP000593571">
    <property type="component" value="Unassembled WGS sequence"/>
</dbReference>
<reference evidence="32 33" key="1">
    <citation type="journal article" date="2020" name="Nature">
        <title>Six reference-quality genomes reveal evolution of bat adaptations.</title>
        <authorList>
            <person name="Jebb D."/>
            <person name="Huang Z."/>
            <person name="Pippel M."/>
            <person name="Hughes G.M."/>
            <person name="Lavrichenko K."/>
            <person name="Devanna P."/>
            <person name="Winkler S."/>
            <person name="Jermiin L.S."/>
            <person name="Skirmuntt E.C."/>
            <person name="Katzourakis A."/>
            <person name="Burkitt-Gray L."/>
            <person name="Ray D.A."/>
            <person name="Sullivan K.A.M."/>
            <person name="Roscito J.G."/>
            <person name="Kirilenko B.M."/>
            <person name="Davalos L.M."/>
            <person name="Corthals A.P."/>
            <person name="Power M.L."/>
            <person name="Jones G."/>
            <person name="Ransome R.D."/>
            <person name="Dechmann D.K.N."/>
            <person name="Locatelli A.G."/>
            <person name="Puechmaille S.J."/>
            <person name="Fedrigo O."/>
            <person name="Jarvis E.D."/>
            <person name="Hiller M."/>
            <person name="Vernes S.C."/>
            <person name="Myers E.W."/>
            <person name="Teeling E.C."/>
        </authorList>
    </citation>
    <scope>NUCLEOTIDE SEQUENCE [LARGE SCALE GENOMIC DNA]</scope>
    <source>
        <strain evidence="32">MRouAeg1</strain>
        <tissue evidence="32">Muscle</tissue>
    </source>
</reference>
<evidence type="ECO:0000256" key="14">
    <source>
        <dbReference type="ARBA" id="ARBA00023098"/>
    </source>
</evidence>
<keyword evidence="6" id="KW-0444">Lipid biosynthesis</keyword>
<dbReference type="CDD" id="cd07937">
    <property type="entry name" value="DRE_TIM_PC_TC_5S"/>
    <property type="match status" value="1"/>
</dbReference>
<dbReference type="Pfam" id="PF00682">
    <property type="entry name" value="HMGL-like"/>
    <property type="match status" value="1"/>
</dbReference>
<evidence type="ECO:0000256" key="8">
    <source>
        <dbReference type="ARBA" id="ARBA00022598"/>
    </source>
</evidence>
<name>A0A7J8H449_ROUAE</name>
<dbReference type="InterPro" id="IPR011053">
    <property type="entry name" value="Single_hybrid_motif"/>
</dbReference>
<feature type="binding site" evidence="26">
    <location>
        <position position="738"/>
    </location>
    <ligand>
        <name>Mn(2+)</name>
        <dbReference type="ChEBI" id="CHEBI:29035"/>
    </ligand>
</feature>
<keyword evidence="8 23" id="KW-0436">Ligase</keyword>
<protein>
    <recommendedName>
        <fullName evidence="23">Pyruvate carboxylase</fullName>
        <ecNumber evidence="23">6.4.1.1</ecNumber>
    </recommendedName>
</protein>
<evidence type="ECO:0000259" key="30">
    <source>
        <dbReference type="PROSITE" id="PS50979"/>
    </source>
</evidence>
<dbReference type="AlphaFoldDB" id="A0A7J8H449"/>
<dbReference type="SUPFAM" id="SSF51569">
    <property type="entry name" value="Aldolase"/>
    <property type="match status" value="1"/>
</dbReference>
<dbReference type="SUPFAM" id="SSF56059">
    <property type="entry name" value="Glutathione synthetase ATP-binding domain-like"/>
    <property type="match status" value="1"/>
</dbReference>
<dbReference type="InterPro" id="IPR055268">
    <property type="entry name" value="PCB-like"/>
</dbReference>
<dbReference type="InterPro" id="IPR005482">
    <property type="entry name" value="Biotin_COase_C"/>
</dbReference>
<evidence type="ECO:0000256" key="21">
    <source>
        <dbReference type="ARBA" id="ARBA00058780"/>
    </source>
</evidence>
<dbReference type="PROSITE" id="PS50968">
    <property type="entry name" value="BIOTINYL_LIPOYL"/>
    <property type="match status" value="1"/>
</dbReference>
<dbReference type="GO" id="GO:0005759">
    <property type="term" value="C:mitochondrial matrix"/>
    <property type="evidence" value="ECO:0007669"/>
    <property type="project" value="UniProtKB-SubCell"/>
</dbReference>
<evidence type="ECO:0000256" key="24">
    <source>
        <dbReference type="PIRSR" id="PIRSR001594-1"/>
    </source>
</evidence>
<evidence type="ECO:0000256" key="6">
    <source>
        <dbReference type="ARBA" id="ARBA00022516"/>
    </source>
</evidence>
<dbReference type="InterPro" id="IPR003379">
    <property type="entry name" value="Carboxylase_cons_dom"/>
</dbReference>
<dbReference type="PROSITE" id="PS50991">
    <property type="entry name" value="PYR_CT"/>
    <property type="match status" value="1"/>
</dbReference>
<feature type="binding site" evidence="26">
    <location>
        <position position="573"/>
    </location>
    <ligand>
        <name>Mn(2+)</name>
        <dbReference type="ChEBI" id="CHEBI:29035"/>
    </ligand>
</feature>
<dbReference type="Gene3D" id="3.30.470.20">
    <property type="entry name" value="ATP-grasp fold, B domain"/>
    <property type="match status" value="1"/>
</dbReference>
<dbReference type="Pfam" id="PF00364">
    <property type="entry name" value="Biotin_lipoyl"/>
    <property type="match status" value="1"/>
</dbReference>
<dbReference type="Pfam" id="PF02436">
    <property type="entry name" value="PYC_OADA"/>
    <property type="match status" value="1"/>
</dbReference>
<dbReference type="PROSITE" id="PS50975">
    <property type="entry name" value="ATP_GRASP"/>
    <property type="match status" value="1"/>
</dbReference>
<dbReference type="PROSITE" id="PS00188">
    <property type="entry name" value="BIOTIN"/>
    <property type="match status" value="1"/>
</dbReference>
<dbReference type="FunFam" id="2.40.50.100:FF:000003">
    <property type="entry name" value="Acetyl-CoA carboxylase biotin carboxyl carrier protein"/>
    <property type="match status" value="1"/>
</dbReference>
<evidence type="ECO:0000256" key="15">
    <source>
        <dbReference type="ARBA" id="ARBA00023128"/>
    </source>
</evidence>
<evidence type="ECO:0000256" key="13">
    <source>
        <dbReference type="ARBA" id="ARBA00022990"/>
    </source>
</evidence>
<dbReference type="GO" id="GO:0009374">
    <property type="term" value="F:biotin binding"/>
    <property type="evidence" value="ECO:0007669"/>
    <property type="project" value="UniProtKB-ARBA"/>
</dbReference>
<feature type="domain" description="ATP-grasp" evidence="29">
    <location>
        <begin position="157"/>
        <end position="354"/>
    </location>
</feature>
<evidence type="ECO:0000256" key="25">
    <source>
        <dbReference type="PIRSR" id="PIRSR001594-2"/>
    </source>
</evidence>
<dbReference type="Gene3D" id="1.10.472.90">
    <property type="entry name" value="Conserved carboxylase domain"/>
    <property type="match status" value="1"/>
</dbReference>
<dbReference type="InterPro" id="IPR005479">
    <property type="entry name" value="CPAse_ATP-bd"/>
</dbReference>
<comment type="cofactor">
    <cofactor evidence="2 23">
        <name>biotin</name>
        <dbReference type="ChEBI" id="CHEBI:57586"/>
    </cofactor>
</comment>
<feature type="binding site" evidence="25">
    <location>
        <position position="875"/>
    </location>
    <ligand>
        <name>substrate</name>
    </ligand>
</feature>
<dbReference type="GO" id="GO:0006094">
    <property type="term" value="P:gluconeogenesis"/>
    <property type="evidence" value="ECO:0007669"/>
    <property type="project" value="UniProtKB-UniPathway"/>
</dbReference>
<comment type="cofactor">
    <cofactor evidence="1">
        <name>Mn(2+)</name>
        <dbReference type="ChEBI" id="CHEBI:29035"/>
    </cofactor>
</comment>
<dbReference type="FunFam" id="1.10.472.90:FF:000001">
    <property type="entry name" value="Pyruvate carboxylase"/>
    <property type="match status" value="1"/>
</dbReference>
<keyword evidence="19 32" id="KW-0670">Pyruvate</keyword>
<dbReference type="GO" id="GO:0005524">
    <property type="term" value="F:ATP binding"/>
    <property type="evidence" value="ECO:0007669"/>
    <property type="project" value="UniProtKB-UniRule"/>
</dbReference>
<dbReference type="InterPro" id="IPR011764">
    <property type="entry name" value="Biotin_carboxylation_dom"/>
</dbReference>
<feature type="binding site" evidence="25">
    <location>
        <position position="623"/>
    </location>
    <ligand>
        <name>substrate</name>
    </ligand>
</feature>
<evidence type="ECO:0000256" key="17">
    <source>
        <dbReference type="ARBA" id="ARBA00023267"/>
    </source>
</evidence>
<evidence type="ECO:0000256" key="16">
    <source>
        <dbReference type="ARBA" id="ARBA00023211"/>
    </source>
</evidence>
<accession>A0A7J8H449</accession>
<dbReference type="PANTHER" id="PTHR43778:SF2">
    <property type="entry name" value="PYRUVATE CARBOXYLASE, MITOCHONDRIAL"/>
    <property type="match status" value="1"/>
</dbReference>
<dbReference type="FunFam" id="3.20.20.70:FF:000033">
    <property type="entry name" value="Pyruvate carboxylase"/>
    <property type="match status" value="1"/>
</dbReference>
<dbReference type="Gene3D" id="3.40.50.20">
    <property type="match status" value="1"/>
</dbReference>
<sequence>MMLKFRTVRGGLKVLGIRRSSAAPATSPNVRRLEYKPIKKVMVANRGEIAIRVFRACTELGIRTVAVYSEQDTGQMHRQKADEAYLIGRGLAPVQAYLHIPDIIKVATENGVDAVHPGYGFLSERADFAQACQDAGIRFIGPSPEVVRKMGDKVEARAIAIAAGVPVVPGTDAPITSLQEAHEFSNTYGFPIIFKAAYGGGGRGMRVVHSYEELEENYTRAYSEALAAFGNGALFVEKFIEKPRHIEVQILGDQYGNVLHLYERDCSIQRRHQKVVEIAPAFHLDPHLRTRLTSDSVKLAKQVGYENAGTVEFLVDKHGKHYFIEVNSRLQVEHTVTEEITDVDLVHAQIHVAEGRSLPDLGLRQENIRINGCAIQCRVTTEDPARSFQPDTGRIEVFRSGEGMGIRLDNASAFQGAVISPHYDSLLVKVIAHSKDHPTAATKMSRALAEFRVRGVKTNIPFLQNVLNNQQFLAGIVDTQFIDENPDLFQLRPAQNRAQKLLHYLGHVMVNGPTTPIPVKTNPSPMDPIVPTVPIGPPPSGFRDILLQEGPEGFARAVRNHQGLLLMDTTFRDAHQSLLATRVRTHDLKKIAPYVAHNFSKLFSIENWGGRLEEGWNGAVLGRIGPPQFCEVAKENGMDVFRVFDSLNYLPNLLLGMEAVGSAGGVVEAAISYTGDVADPSRTKYSLQYYMGLAEELVRAGTHILCIKDMAGLLKPAACTMLVGALRDRFPDLPLHIHTHDTSGAGVATMLACAQAGADVVDVAADAMSGMTSQPSMGALVACTQGTPLETGVPLERVFDYSEYWEGTRGLYAAFDCTATMKSGNSDVYENEIPGGQYTNLHFQAHSMGLGSRFKEVKKAYVEANQMLGDLIKVTPSSKIVGDLAQFMVQNGLTRAVAEAQAEELSFPRSVVEFLQGYIGIPHGGFPEPLRSKVLKDLPRVEGRPGASLPPLDLQALEKELTERHGEEMTPEDVLSAAIYPDVFSSFKDFTATFGPLDSLNTRLFLQGPKIAEEFEVELERGKTLHIKALAITDLNRTGQRQVFFELNGQLRSILVKDTQAMKEMHFHPKALKDVKGQIGAPMPGKVIDIKVEAGAKVAKGQPLCVLSAMKMETVVTSPMEGTIRKIHVTKDMILEGDDLILEIE</sequence>
<dbReference type="PIRSF" id="PIRSF001594">
    <property type="entry name" value="Pyruv_carbox"/>
    <property type="match status" value="1"/>
</dbReference>
<evidence type="ECO:0000313" key="33">
    <source>
        <dbReference type="Proteomes" id="UP000593571"/>
    </source>
</evidence>
<keyword evidence="16" id="KW-0464">Manganese</keyword>
<keyword evidence="12" id="KW-0809">Transit peptide</keyword>
<evidence type="ECO:0000256" key="18">
    <source>
        <dbReference type="ARBA" id="ARBA00023268"/>
    </source>
</evidence>
<dbReference type="FunFam" id="3.10.600.10:FF:000001">
    <property type="entry name" value="Pyruvate carboxylase"/>
    <property type="match status" value="1"/>
</dbReference>
<feature type="binding site" evidence="25">
    <location>
        <position position="272"/>
    </location>
    <ligand>
        <name>ATP</name>
        <dbReference type="ChEBI" id="CHEBI:30616"/>
    </ligand>
</feature>
<evidence type="ECO:0000256" key="7">
    <source>
        <dbReference type="ARBA" id="ARBA00022553"/>
    </source>
</evidence>
<dbReference type="GO" id="GO:0004736">
    <property type="term" value="F:pyruvate carboxylase activity"/>
    <property type="evidence" value="ECO:0007669"/>
    <property type="project" value="UniProtKB-EC"/>
</dbReference>
<feature type="binding site" evidence="25">
    <location>
        <position position="237"/>
    </location>
    <ligand>
        <name>ATP</name>
        <dbReference type="ChEBI" id="CHEBI:30616"/>
    </ligand>
</feature>
<keyword evidence="9 26" id="KW-0479">Metal-binding</keyword>
<evidence type="ECO:0000256" key="20">
    <source>
        <dbReference type="ARBA" id="ARBA00051300"/>
    </source>
</evidence>
<evidence type="ECO:0000256" key="23">
    <source>
        <dbReference type="PIRNR" id="PIRNR001594"/>
    </source>
</evidence>
<feature type="modified residue" description="N6-biotinyllysine" evidence="27">
    <location>
        <position position="1111"/>
    </location>
</feature>
<dbReference type="InterPro" id="IPR011054">
    <property type="entry name" value="Rudment_hybrid_motif"/>
</dbReference>
<comment type="function">
    <text evidence="23">Catalyzes a 2-step reaction, involving the ATP-dependent carboxylation of the covalently attached biotin in the first step and the transfer of the carboxyl group to pyruvate in the second.</text>
</comment>
<dbReference type="InterPro" id="IPR001882">
    <property type="entry name" value="Biotin_BS"/>
</dbReference>
<keyword evidence="10 23" id="KW-0547">Nucleotide-binding</keyword>
<dbReference type="PROSITE" id="PS50979">
    <property type="entry name" value="BC"/>
    <property type="match status" value="1"/>
</dbReference>
<dbReference type="FunFam" id="3.40.50.20:FF:000010">
    <property type="entry name" value="Propionyl-CoA carboxylase subunit alpha"/>
    <property type="match status" value="1"/>
</dbReference>
<evidence type="ECO:0000256" key="5">
    <source>
        <dbReference type="ARBA" id="ARBA00022432"/>
    </source>
</evidence>
<evidence type="ECO:0000256" key="4">
    <source>
        <dbReference type="ARBA" id="ARBA00004742"/>
    </source>
</evidence>
<evidence type="ECO:0000256" key="3">
    <source>
        <dbReference type="ARBA" id="ARBA00004305"/>
    </source>
</evidence>
<feature type="domain" description="Biotin carboxylation" evidence="30">
    <location>
        <begin position="37"/>
        <end position="487"/>
    </location>
</feature>
<feature type="binding site" description="via carbamate group" evidence="26">
    <location>
        <position position="708"/>
    </location>
    <ligand>
        <name>Mn(2+)</name>
        <dbReference type="ChEBI" id="CHEBI:29035"/>
    </ligand>
</feature>
<dbReference type="Gene3D" id="1.10.10.60">
    <property type="entry name" value="Homeodomain-like"/>
    <property type="match status" value="1"/>
</dbReference>
<dbReference type="Gene3D" id="3.30.1490.20">
    <property type="entry name" value="ATP-grasp fold, A domain"/>
    <property type="match status" value="1"/>
</dbReference>
<evidence type="ECO:0000256" key="22">
    <source>
        <dbReference type="ARBA" id="ARBA00064607"/>
    </source>
</evidence>
<keyword evidence="5" id="KW-0312">Gluconeogenesis</keyword>
<dbReference type="InterPro" id="IPR013785">
    <property type="entry name" value="Aldolase_TIM"/>
</dbReference>
<dbReference type="SUPFAM" id="SSF51246">
    <property type="entry name" value="Rudiment single hybrid motif"/>
    <property type="match status" value="1"/>
</dbReference>
<dbReference type="FunFam" id="1.10.10.60:FF:000512">
    <property type="entry name" value="Pyruvate carboxylase, mitochondrial"/>
    <property type="match status" value="1"/>
</dbReference>
<feature type="domain" description="Pyruvate carboxyltransferase" evidence="31">
    <location>
        <begin position="540"/>
        <end position="799"/>
    </location>
</feature>
<evidence type="ECO:0000256" key="2">
    <source>
        <dbReference type="ARBA" id="ARBA00001953"/>
    </source>
</evidence>
<dbReference type="GO" id="GO:0046872">
    <property type="term" value="F:metal ion binding"/>
    <property type="evidence" value="ECO:0007669"/>
    <property type="project" value="UniProtKB-KW"/>
</dbReference>
<dbReference type="Gene3D" id="3.10.600.10">
    <property type="entry name" value="pyruvate carboxylase f1077a mutant domain"/>
    <property type="match status" value="2"/>
</dbReference>
<evidence type="ECO:0000256" key="26">
    <source>
        <dbReference type="PIRSR" id="PIRSR001594-3"/>
    </source>
</evidence>
<evidence type="ECO:0000259" key="31">
    <source>
        <dbReference type="PROSITE" id="PS50991"/>
    </source>
</evidence>
<evidence type="ECO:0000256" key="27">
    <source>
        <dbReference type="PIRSR" id="PIRSR001594-4"/>
    </source>
</evidence>
<dbReference type="SUPFAM" id="SSF89000">
    <property type="entry name" value="post-HMGL domain-like"/>
    <property type="match status" value="1"/>
</dbReference>
<comment type="subcellular location">
    <subcellularLocation>
        <location evidence="3">Mitochondrion matrix</location>
    </subcellularLocation>
</comment>
<gene>
    <name evidence="32" type="ORF">HJG63_014998</name>
</gene>
<keyword evidence="15" id="KW-0496">Mitochondrion</keyword>
<feature type="modified residue" description="N6-carboxylysine" evidence="27">
    <location>
        <position position="708"/>
    </location>
</feature>
<dbReference type="InterPro" id="IPR016185">
    <property type="entry name" value="PreATP-grasp_dom_sf"/>
</dbReference>
<dbReference type="PANTHER" id="PTHR43778">
    <property type="entry name" value="PYRUVATE CARBOXYLASE"/>
    <property type="match status" value="1"/>
</dbReference>
<keyword evidence="17 23" id="KW-0092">Biotin</keyword>
<dbReference type="InterPro" id="IPR000891">
    <property type="entry name" value="PYR_CT"/>
</dbReference>
<feature type="active site" evidence="24">
    <location>
        <position position="329"/>
    </location>
</feature>
<evidence type="ECO:0000259" key="29">
    <source>
        <dbReference type="PROSITE" id="PS50975"/>
    </source>
</evidence>
<dbReference type="SUPFAM" id="SSF52440">
    <property type="entry name" value="PreATP-grasp domain"/>
    <property type="match status" value="1"/>
</dbReference>
<dbReference type="InterPro" id="IPR005481">
    <property type="entry name" value="BC-like_N"/>
</dbReference>
<comment type="catalytic activity">
    <reaction evidence="20">
        <text>hydrogencarbonate + pyruvate + ATP = oxaloacetate + ADP + phosphate + H(+)</text>
        <dbReference type="Rhea" id="RHEA:20844"/>
        <dbReference type="ChEBI" id="CHEBI:15361"/>
        <dbReference type="ChEBI" id="CHEBI:15378"/>
        <dbReference type="ChEBI" id="CHEBI:16452"/>
        <dbReference type="ChEBI" id="CHEBI:17544"/>
        <dbReference type="ChEBI" id="CHEBI:30616"/>
        <dbReference type="ChEBI" id="CHEBI:43474"/>
        <dbReference type="ChEBI" id="CHEBI:456216"/>
        <dbReference type="EC" id="6.4.1.1"/>
    </reaction>
    <physiologicalReaction direction="left-to-right" evidence="20">
        <dbReference type="Rhea" id="RHEA:20845"/>
    </physiologicalReaction>
</comment>
<dbReference type="GO" id="GO:0006629">
    <property type="term" value="P:lipid metabolic process"/>
    <property type="evidence" value="ECO:0007669"/>
    <property type="project" value="UniProtKB-KW"/>
</dbReference>
<keyword evidence="7" id="KW-0597">Phosphoprotein</keyword>
<dbReference type="GO" id="GO:0005829">
    <property type="term" value="C:cytosol"/>
    <property type="evidence" value="ECO:0007669"/>
    <property type="project" value="UniProtKB-ARBA"/>
</dbReference>
<dbReference type="CDD" id="cd06850">
    <property type="entry name" value="biotinyl_domain"/>
    <property type="match status" value="1"/>
</dbReference>
<dbReference type="SMART" id="SM00878">
    <property type="entry name" value="Biotin_carb_C"/>
    <property type="match status" value="1"/>
</dbReference>
<evidence type="ECO:0000256" key="11">
    <source>
        <dbReference type="ARBA" id="ARBA00022840"/>
    </source>
</evidence>
<dbReference type="SUPFAM" id="SSF51230">
    <property type="entry name" value="Single hybrid motif"/>
    <property type="match status" value="1"/>
</dbReference>
<feature type="domain" description="Lipoyl-binding" evidence="28">
    <location>
        <begin position="1076"/>
        <end position="1145"/>
    </location>
</feature>
<comment type="pathway">
    <text evidence="4">Carbohydrate biosynthesis; gluconeogenesis.</text>
</comment>
<keyword evidence="33" id="KW-1185">Reference proteome</keyword>
<dbReference type="Gene3D" id="3.20.20.70">
    <property type="entry name" value="Aldolase class I"/>
    <property type="match status" value="1"/>
</dbReference>
<evidence type="ECO:0000256" key="1">
    <source>
        <dbReference type="ARBA" id="ARBA00001936"/>
    </source>
</evidence>
<evidence type="ECO:0000256" key="19">
    <source>
        <dbReference type="ARBA" id="ARBA00023317"/>
    </source>
</evidence>
<evidence type="ECO:0000256" key="12">
    <source>
        <dbReference type="ARBA" id="ARBA00022946"/>
    </source>
</evidence>
<dbReference type="InterPro" id="IPR013815">
    <property type="entry name" value="ATP_grasp_subdomain_1"/>
</dbReference>
<dbReference type="InterPro" id="IPR000089">
    <property type="entry name" value="Biotin_lipoyl"/>
</dbReference>
<evidence type="ECO:0000313" key="32">
    <source>
        <dbReference type="EMBL" id="KAF6466948.1"/>
    </source>
</evidence>
<dbReference type="Pfam" id="PF00289">
    <property type="entry name" value="Biotin_carb_N"/>
    <property type="match status" value="1"/>
</dbReference>
<evidence type="ECO:0000256" key="10">
    <source>
        <dbReference type="ARBA" id="ARBA00022741"/>
    </source>
</evidence>
<dbReference type="InterPro" id="IPR011761">
    <property type="entry name" value="ATP-grasp"/>
</dbReference>
<comment type="function">
    <text evidence="21">Pyruvate carboxylase catalyzes a 2-step reaction, involving the ATP-dependent carboxylation of the covalently attached biotin in the first step and the transfer of the carboxyl group to pyruvate in the second. Catalyzes in a tissue specific manner, the initial reactions of glucose (liver, kidney) and lipid (adipose tissue, liver, brain) synthesis from pyruvate.</text>
</comment>
<dbReference type="Pfam" id="PF02785">
    <property type="entry name" value="Biotin_carb_C"/>
    <property type="match status" value="1"/>
</dbReference>
<keyword evidence="18" id="KW-0511">Multifunctional enzyme</keyword>
<dbReference type="FunFam" id="3.30.1490.20:FF:000018">
    <property type="entry name" value="Biotin carboxylase"/>
    <property type="match status" value="1"/>
</dbReference>
<dbReference type="FunFam" id="3.30.470.20:FF:000012">
    <property type="entry name" value="Pyruvate carboxylase"/>
    <property type="match status" value="1"/>
</dbReference>
<dbReference type="Pfam" id="PF02786">
    <property type="entry name" value="CPSase_L_D2"/>
    <property type="match status" value="1"/>
</dbReference>
<comment type="caution">
    <text evidence="32">The sequence shown here is derived from an EMBL/GenBank/DDBJ whole genome shotgun (WGS) entry which is preliminary data.</text>
</comment>
<keyword evidence="11 23" id="KW-0067">ATP-binding</keyword>
<keyword evidence="14" id="KW-0443">Lipid metabolism</keyword>
<evidence type="ECO:0000256" key="9">
    <source>
        <dbReference type="ARBA" id="ARBA00022723"/>
    </source>
</evidence>
<dbReference type="InterPro" id="IPR005930">
    <property type="entry name" value="Pyruv_COase"/>
</dbReference>
<proteinExistence type="predicted"/>
<dbReference type="EMBL" id="JACASE010000005">
    <property type="protein sequence ID" value="KAF6466948.1"/>
    <property type="molecule type" value="Genomic_DNA"/>
</dbReference>
<dbReference type="EC" id="6.4.1.1" evidence="23"/>
<dbReference type="UniPathway" id="UPA00138"/>
<keyword evidence="13" id="KW-0007">Acetylation</keyword>
<dbReference type="Gene3D" id="2.40.50.100">
    <property type="match status" value="1"/>
</dbReference>
<evidence type="ECO:0000259" key="28">
    <source>
        <dbReference type="PROSITE" id="PS50968"/>
    </source>
</evidence>
<feature type="binding site" evidence="25">
    <location>
        <position position="153"/>
    </location>
    <ligand>
        <name>ATP</name>
        <dbReference type="ChEBI" id="CHEBI:30616"/>
    </ligand>
</feature>
<feature type="binding site" evidence="26">
    <location>
        <position position="740"/>
    </location>
    <ligand>
        <name>Mn(2+)</name>
        <dbReference type="ChEBI" id="CHEBI:29035"/>
    </ligand>
</feature>